<dbReference type="GO" id="GO:0016485">
    <property type="term" value="P:protein processing"/>
    <property type="evidence" value="ECO:0007669"/>
    <property type="project" value="TreeGrafter"/>
</dbReference>
<dbReference type="InterPro" id="IPR055130">
    <property type="entry name" value="PreP_C"/>
</dbReference>
<dbReference type="GO" id="GO:0004222">
    <property type="term" value="F:metalloendopeptidase activity"/>
    <property type="evidence" value="ECO:0007669"/>
    <property type="project" value="TreeGrafter"/>
</dbReference>
<evidence type="ECO:0000259" key="1">
    <source>
        <dbReference type="Pfam" id="PF22516"/>
    </source>
</evidence>
<comment type="caution">
    <text evidence="2">The sequence shown here is derived from an EMBL/GenBank/DDBJ whole genome shotgun (WGS) entry which is preliminary data.</text>
</comment>
<feature type="domain" description="Presequence protease mitochondrial-type C-terminal" evidence="1">
    <location>
        <begin position="2"/>
        <end position="100"/>
    </location>
</feature>
<dbReference type="EMBL" id="VSSQ01089584">
    <property type="protein sequence ID" value="MPN35780.1"/>
    <property type="molecule type" value="Genomic_DNA"/>
</dbReference>
<dbReference type="AlphaFoldDB" id="A0A645HAP3"/>
<accession>A0A645HAP3</accession>
<reference evidence="2" key="1">
    <citation type="submission" date="2019-08" db="EMBL/GenBank/DDBJ databases">
        <authorList>
            <person name="Kucharzyk K."/>
            <person name="Murdoch R.W."/>
            <person name="Higgins S."/>
            <person name="Loffler F."/>
        </authorList>
    </citation>
    <scope>NUCLEOTIDE SEQUENCE</scope>
</reference>
<dbReference type="GO" id="GO:0046872">
    <property type="term" value="F:metal ion binding"/>
    <property type="evidence" value="ECO:0007669"/>
    <property type="project" value="InterPro"/>
</dbReference>
<evidence type="ECO:0000313" key="2">
    <source>
        <dbReference type="EMBL" id="MPN35780.1"/>
    </source>
</evidence>
<proteinExistence type="predicted"/>
<name>A0A645HAP3_9ZZZZ</name>
<sequence>MYFTSYRDPNLKNTLDVYDNVVNYVKNFEADEREMTKYIIGTISNLDNPLSASMKADKAVANYLSKVTFEDVQKERDEILNASVDKIKGLSKLLEDCMEKNYICVFGSEEKIKENKEMFNKIMNVFE</sequence>
<dbReference type="InterPro" id="IPR011249">
    <property type="entry name" value="Metalloenz_LuxS/M16"/>
</dbReference>
<organism evidence="2">
    <name type="scientific">bioreactor metagenome</name>
    <dbReference type="NCBI Taxonomy" id="1076179"/>
    <lineage>
        <taxon>unclassified sequences</taxon>
        <taxon>metagenomes</taxon>
        <taxon>ecological metagenomes</taxon>
    </lineage>
</organism>
<dbReference type="Pfam" id="PF22516">
    <property type="entry name" value="PreP_C"/>
    <property type="match status" value="1"/>
</dbReference>
<dbReference type="Gene3D" id="3.30.830.10">
    <property type="entry name" value="Metalloenzyme, LuxS/M16 peptidase-like"/>
    <property type="match status" value="1"/>
</dbReference>
<dbReference type="SUPFAM" id="SSF63411">
    <property type="entry name" value="LuxS/MPP-like metallohydrolase"/>
    <property type="match status" value="1"/>
</dbReference>
<dbReference type="PANTHER" id="PTHR43016:SF13">
    <property type="entry name" value="PRESEQUENCE PROTEASE, MITOCHONDRIAL"/>
    <property type="match status" value="1"/>
</dbReference>
<gene>
    <name evidence="2" type="ORF">SDC9_183282</name>
</gene>
<dbReference type="PANTHER" id="PTHR43016">
    <property type="entry name" value="PRESEQUENCE PROTEASE"/>
    <property type="match status" value="1"/>
</dbReference>
<protein>
    <recommendedName>
        <fullName evidence="1">Presequence protease mitochondrial-type C-terminal domain-containing protein</fullName>
    </recommendedName>
</protein>